<gene>
    <name evidence="1" type="ORF">CLIB1444_04S04566</name>
</gene>
<dbReference type="EMBL" id="CALSDN010000004">
    <property type="protein sequence ID" value="CAH6720637.1"/>
    <property type="molecule type" value="Genomic_DNA"/>
</dbReference>
<comment type="caution">
    <text evidence="1">The sequence shown here is derived from an EMBL/GenBank/DDBJ whole genome shotgun (WGS) entry which is preliminary data.</text>
</comment>
<dbReference type="Proteomes" id="UP001152531">
    <property type="component" value="Unassembled WGS sequence"/>
</dbReference>
<organism evidence="1 2">
    <name type="scientific">[Candida] jaroonii</name>
    <dbReference type="NCBI Taxonomy" id="467808"/>
    <lineage>
        <taxon>Eukaryota</taxon>
        <taxon>Fungi</taxon>
        <taxon>Dikarya</taxon>
        <taxon>Ascomycota</taxon>
        <taxon>Saccharomycotina</taxon>
        <taxon>Pichiomycetes</taxon>
        <taxon>Debaryomycetaceae</taxon>
        <taxon>Yamadazyma</taxon>
    </lineage>
</organism>
<evidence type="ECO:0000313" key="1">
    <source>
        <dbReference type="EMBL" id="CAH6720637.1"/>
    </source>
</evidence>
<evidence type="ECO:0000313" key="2">
    <source>
        <dbReference type="Proteomes" id="UP001152531"/>
    </source>
</evidence>
<reference evidence="1" key="1">
    <citation type="submission" date="2022-06" db="EMBL/GenBank/DDBJ databases">
        <authorList>
            <person name="Legras J.-L."/>
            <person name="Devillers H."/>
            <person name="Grondin C."/>
        </authorList>
    </citation>
    <scope>NUCLEOTIDE SEQUENCE</scope>
    <source>
        <strain evidence="1">CLIB 1444</strain>
    </source>
</reference>
<keyword evidence="2" id="KW-1185">Reference proteome</keyword>
<accession>A0ACA9Y7D4</accession>
<proteinExistence type="predicted"/>
<protein>
    <submittedName>
        <fullName evidence="1">RFX-like DNA-binding protein Rfx2p</fullName>
    </submittedName>
</protein>
<name>A0ACA9Y7D4_9ASCO</name>
<sequence length="787" mass="91008">MVNKHKRQKSSISNIGYYIPENQEAEEVEPQEEYQNPRLTPPLLDYDNDPYLSYNFPNSAPMPPMNVRQNMAPPMVNDRFYYNQPMYLDQGFSYLPPPGGMPSGGMSSGGMPSGSVGSSGTVGSSNIESTHSSSSSHPSSHLPQSTVPNINLSPKPVSTANTPRRSPKRKYKHQKSSSMSSIPQFIPNPPIIPQAVDRSERSPERILPSIKHKQNLSISSHFNLFNLNEPEIKHEPLNPVVNDLLGEIPHIEPSTINNFLLRILSKANDIPLDDFYNLLYNDIIETSSNYGEKLDKSQILHHSNNNLTIINEILEIFKKPELVKNLNPPESTINENKLHNINYHELLRTFLAIKILQDMLIQLPRDEHKEITKYNIPRISLYKTYYIICQKLLLHYPSSFQSTNDHHKLILGQSKLGKLIKLVYPDLLIKRLGSRGESKYNYLGVIWNENIINGEIKNLCDDHELPQLNEIFNKQFKSKVSEKLPDLSLDHRSSNSSIEYDFVKSENSYINMTLKYPSNFQLLNWIGHQQTIFNDEQLLSSITSIFLNSERISIYQDLHNLMNSTNHNKLFMMILLQLTPIMLLIKPVNDLVIIKQNIIEFINEDNDDDLVKFKLILKNLINLNDCIISIMKVIFDDEMIINDFKNYFNSSNYLNNFLNSLISYNFELPVDLQFIDKDLSLVKKFFTDDLINWLNGNHFHDNKDELLNNEQFNSLLNFFSLLDNLILMFKSYSVNSSVYFIQLVSNDLLKLVYFRNERNFHHWWLVNNFIQDYMTLVGDLVGLNSIL</sequence>